<dbReference type="EMBL" id="UOFB01000365">
    <property type="protein sequence ID" value="VAW49630.1"/>
    <property type="molecule type" value="Genomic_DNA"/>
</dbReference>
<keyword evidence="2" id="KW-0547">Nucleotide-binding</keyword>
<protein>
    <submittedName>
        <fullName evidence="6">Ribose 1,5-bisphosphate phosphokinase PhnN</fullName>
        <ecNumber evidence="6">2.7.4.23</ecNumber>
    </submittedName>
</protein>
<dbReference type="AlphaFoldDB" id="A0A3B0WB47"/>
<keyword evidence="3" id="KW-0067">ATP-binding</keyword>
<reference evidence="6" key="1">
    <citation type="submission" date="2018-06" db="EMBL/GenBank/DDBJ databases">
        <authorList>
            <person name="Zhirakovskaya E."/>
        </authorList>
    </citation>
    <scope>NUCLEOTIDE SEQUENCE</scope>
</reference>
<keyword evidence="1 6" id="KW-0808">Transferase</keyword>
<sequence>MKQPKREKSGQGESNSLKREGSGVKQIKKGSLYYLIGASGVGKDSLLNYVRPLLTKRADHPVLIAHRYITRPVELTGENHIQLSEAEFLMRQQHDCFLFTWQSHDLYYGIGQEVADWLAKGINVVINGSRGYLKQATHIWPEIKPILVTVSLDKLQQRLEARGRENAAQIQERLQRAAAFSQLTHPNLFTVSNDGSLEEGGEKLYQLLVAE</sequence>
<dbReference type="InterPro" id="IPR008145">
    <property type="entry name" value="GK/Ca_channel_bsu"/>
</dbReference>
<organism evidence="6">
    <name type="scientific">hydrothermal vent metagenome</name>
    <dbReference type="NCBI Taxonomy" id="652676"/>
    <lineage>
        <taxon>unclassified sequences</taxon>
        <taxon>metagenomes</taxon>
        <taxon>ecological metagenomes</taxon>
    </lineage>
</organism>
<feature type="region of interest" description="Disordered" evidence="4">
    <location>
        <begin position="1"/>
        <end position="22"/>
    </location>
</feature>
<keyword evidence="6" id="KW-0418">Kinase</keyword>
<evidence type="ECO:0000313" key="6">
    <source>
        <dbReference type="EMBL" id="VAW49630.1"/>
    </source>
</evidence>
<evidence type="ECO:0000256" key="4">
    <source>
        <dbReference type="SAM" id="MobiDB-lite"/>
    </source>
</evidence>
<dbReference type="SUPFAM" id="SSF52540">
    <property type="entry name" value="P-loop containing nucleoside triphosphate hydrolases"/>
    <property type="match status" value="1"/>
</dbReference>
<dbReference type="NCBIfam" id="NF007485">
    <property type="entry name" value="PRK10078.1"/>
    <property type="match status" value="1"/>
</dbReference>
<dbReference type="InterPro" id="IPR027417">
    <property type="entry name" value="P-loop_NTPase"/>
</dbReference>
<evidence type="ECO:0000259" key="5">
    <source>
        <dbReference type="SMART" id="SM00072"/>
    </source>
</evidence>
<dbReference type="InterPro" id="IPR012699">
    <property type="entry name" value="PhnN"/>
</dbReference>
<feature type="domain" description="Guanylate kinase/L-type calcium channel beta subunit" evidence="5">
    <location>
        <begin position="29"/>
        <end position="211"/>
    </location>
</feature>
<dbReference type="GO" id="GO:0033863">
    <property type="term" value="F:ribose 1,5-bisphosphate phosphokinase activity"/>
    <property type="evidence" value="ECO:0007669"/>
    <property type="project" value="UniProtKB-EC"/>
</dbReference>
<evidence type="ECO:0000256" key="3">
    <source>
        <dbReference type="ARBA" id="ARBA00022840"/>
    </source>
</evidence>
<dbReference type="Gene3D" id="3.40.50.300">
    <property type="entry name" value="P-loop containing nucleotide triphosphate hydrolases"/>
    <property type="match status" value="1"/>
</dbReference>
<evidence type="ECO:0000256" key="1">
    <source>
        <dbReference type="ARBA" id="ARBA00022679"/>
    </source>
</evidence>
<accession>A0A3B0WB47</accession>
<name>A0A3B0WB47_9ZZZZ</name>
<dbReference type="Pfam" id="PF00625">
    <property type="entry name" value="Guanylate_kin"/>
    <property type="match status" value="1"/>
</dbReference>
<proteinExistence type="inferred from homology"/>
<evidence type="ECO:0000256" key="2">
    <source>
        <dbReference type="ARBA" id="ARBA00022741"/>
    </source>
</evidence>
<dbReference type="SMART" id="SM00072">
    <property type="entry name" value="GuKc"/>
    <property type="match status" value="1"/>
</dbReference>
<dbReference type="NCBIfam" id="TIGR02322">
    <property type="entry name" value="phosphon_PhnN"/>
    <property type="match status" value="1"/>
</dbReference>
<dbReference type="GO" id="GO:0005524">
    <property type="term" value="F:ATP binding"/>
    <property type="evidence" value="ECO:0007669"/>
    <property type="project" value="UniProtKB-KW"/>
</dbReference>
<dbReference type="HAMAP" id="MF_00836">
    <property type="entry name" value="PhnN"/>
    <property type="match status" value="1"/>
</dbReference>
<dbReference type="GO" id="GO:0006015">
    <property type="term" value="P:5-phosphoribose 1-diphosphate biosynthetic process"/>
    <property type="evidence" value="ECO:0007669"/>
    <property type="project" value="InterPro"/>
</dbReference>
<gene>
    <name evidence="6" type="ORF">MNBD_GAMMA04-123</name>
</gene>
<dbReference type="EC" id="2.7.4.23" evidence="6"/>